<dbReference type="AlphaFoldDB" id="A0A6J6NXS1"/>
<reference evidence="1" key="1">
    <citation type="submission" date="2020-05" db="EMBL/GenBank/DDBJ databases">
        <authorList>
            <person name="Chiriac C."/>
            <person name="Salcher M."/>
            <person name="Ghai R."/>
            <person name="Kavagutti S V."/>
        </authorList>
    </citation>
    <scope>NUCLEOTIDE SEQUENCE</scope>
</reference>
<evidence type="ECO:0000313" key="1">
    <source>
        <dbReference type="EMBL" id="CAB4689324.1"/>
    </source>
</evidence>
<name>A0A6J6NXS1_9ZZZZ</name>
<proteinExistence type="predicted"/>
<protein>
    <submittedName>
        <fullName evidence="1">Unannotated protein</fullName>
    </submittedName>
</protein>
<dbReference type="EMBL" id="CAEZXK010000020">
    <property type="protein sequence ID" value="CAB4689324.1"/>
    <property type="molecule type" value="Genomic_DNA"/>
</dbReference>
<gene>
    <name evidence="1" type="ORF">UFOPK2370_00844</name>
</gene>
<sequence>MDSDAKEFWFNTKTKLVEVGKQAAAIYRIGPFETYEEANRALEVIEERTKAWQREEDESN</sequence>
<accession>A0A6J6NXS1</accession>
<organism evidence="1">
    <name type="scientific">freshwater metagenome</name>
    <dbReference type="NCBI Taxonomy" id="449393"/>
    <lineage>
        <taxon>unclassified sequences</taxon>
        <taxon>metagenomes</taxon>
        <taxon>ecological metagenomes</taxon>
    </lineage>
</organism>